<evidence type="ECO:0000256" key="1">
    <source>
        <dbReference type="ARBA" id="ARBA00022946"/>
    </source>
</evidence>
<organism evidence="4 5">
    <name type="scientific">Terrihabitans rhizophilus</name>
    <dbReference type="NCBI Taxonomy" id="3092662"/>
    <lineage>
        <taxon>Bacteria</taxon>
        <taxon>Pseudomonadati</taxon>
        <taxon>Pseudomonadota</taxon>
        <taxon>Alphaproteobacteria</taxon>
        <taxon>Hyphomicrobiales</taxon>
        <taxon>Terrihabitans</taxon>
    </lineage>
</organism>
<dbReference type="Gene3D" id="3.30.1360.120">
    <property type="entry name" value="Probable tRNA modification gtpase trme, domain 1"/>
    <property type="match status" value="2"/>
</dbReference>
<gene>
    <name evidence="4" type="ORF">SCD90_14945</name>
</gene>
<proteinExistence type="predicted"/>
<feature type="domain" description="GCVT N-terminal" evidence="2">
    <location>
        <begin position="12"/>
        <end position="122"/>
    </location>
</feature>
<protein>
    <submittedName>
        <fullName evidence="4">Folate-binding protein YgfZ</fullName>
    </submittedName>
</protein>
<dbReference type="Proteomes" id="UP001274321">
    <property type="component" value="Unassembled WGS sequence"/>
</dbReference>
<dbReference type="InterPro" id="IPR017703">
    <property type="entry name" value="YgfZ/GCV_T_CS"/>
</dbReference>
<evidence type="ECO:0000259" key="2">
    <source>
        <dbReference type="Pfam" id="PF01571"/>
    </source>
</evidence>
<keyword evidence="5" id="KW-1185">Reference proteome</keyword>
<dbReference type="PIRSF" id="PIRSF006487">
    <property type="entry name" value="GcvT"/>
    <property type="match status" value="1"/>
</dbReference>
<dbReference type="NCBIfam" id="TIGR03317">
    <property type="entry name" value="ygfZ_signature"/>
    <property type="match status" value="1"/>
</dbReference>
<keyword evidence="1" id="KW-0809">Transit peptide</keyword>
<evidence type="ECO:0000313" key="5">
    <source>
        <dbReference type="Proteomes" id="UP001274321"/>
    </source>
</evidence>
<dbReference type="RefSeq" id="WP_319845492.1">
    <property type="nucleotide sequence ID" value="NZ_JAXAFJ010000011.1"/>
</dbReference>
<evidence type="ECO:0000313" key="4">
    <source>
        <dbReference type="EMBL" id="MDX6807367.1"/>
    </source>
</evidence>
<accession>A0ABU4RR87</accession>
<dbReference type="SUPFAM" id="SSF103025">
    <property type="entry name" value="Folate-binding domain"/>
    <property type="match status" value="1"/>
</dbReference>
<comment type="caution">
    <text evidence="4">The sequence shown here is derived from an EMBL/GenBank/DDBJ whole genome shotgun (WGS) entry which is preliminary data.</text>
</comment>
<dbReference type="InterPro" id="IPR027266">
    <property type="entry name" value="TrmE/GcvT-like"/>
</dbReference>
<evidence type="ECO:0000259" key="3">
    <source>
        <dbReference type="Pfam" id="PF25455"/>
    </source>
</evidence>
<dbReference type="InterPro" id="IPR057460">
    <property type="entry name" value="CAF17_C"/>
</dbReference>
<dbReference type="Pfam" id="PF25455">
    <property type="entry name" value="Beta-barrel_CAF17_C"/>
    <property type="match status" value="1"/>
</dbReference>
<feature type="domain" description="CAF17 C-terminal" evidence="3">
    <location>
        <begin position="206"/>
        <end position="277"/>
    </location>
</feature>
<name>A0ABU4RR87_9HYPH</name>
<dbReference type="InterPro" id="IPR045179">
    <property type="entry name" value="YgfZ/GcvT"/>
</dbReference>
<dbReference type="PANTHER" id="PTHR22602">
    <property type="entry name" value="TRANSFERASE CAF17, MITOCHONDRIAL-RELATED"/>
    <property type="match status" value="1"/>
</dbReference>
<dbReference type="Pfam" id="PF01571">
    <property type="entry name" value="GCV_T"/>
    <property type="match status" value="1"/>
</dbReference>
<dbReference type="EMBL" id="JAXAFJ010000011">
    <property type="protein sequence ID" value="MDX6807367.1"/>
    <property type="molecule type" value="Genomic_DNA"/>
</dbReference>
<dbReference type="InterPro" id="IPR006222">
    <property type="entry name" value="GCVT_N"/>
</dbReference>
<reference evidence="4 5" key="1">
    <citation type="submission" date="2023-11" db="EMBL/GenBank/DDBJ databases">
        <authorList>
            <person name="Bao R."/>
        </authorList>
    </citation>
    <scope>NUCLEOTIDE SEQUENCE [LARGE SCALE GENOMIC DNA]</scope>
    <source>
        <strain evidence="4 5">PJ23</strain>
    </source>
</reference>
<sequence>MKAAILTDRSVLRIQGPEAPHFLNNLVTSSVGTLEPGNARYSALLTPQGKIIADFFVVGQADGFLLDVRAGQAEELRKRLMLYKLRAKVTLTIEDLAVVSLFGGEAPPVLTMTFADPRLSALGWRAIMAPDDLHLLAEHEVEQVSEAEYHAHRIGLGVPEGGKDFAFGDAFPHEADMDQFGGVDFRKGCYIGQEIVSRMQHRGTARTRIVPVAITGPAEPGSEITAGERSLGKLGSVSGTQGLATLRLDRAEDVLNAGEPIRAGEASLTLQRPSWAQFRFPGDPLPEAAQ</sequence>
<dbReference type="PANTHER" id="PTHR22602:SF0">
    <property type="entry name" value="TRANSFERASE CAF17, MITOCHONDRIAL-RELATED"/>
    <property type="match status" value="1"/>
</dbReference>